<proteinExistence type="predicted"/>
<name>A0AAU8GH43_9CAUD</name>
<protein>
    <submittedName>
        <fullName evidence="3">Tail fiber protein</fullName>
    </submittedName>
</protein>
<evidence type="ECO:0000256" key="1">
    <source>
        <dbReference type="SAM" id="MobiDB-lite"/>
    </source>
</evidence>
<feature type="compositionally biased region" description="Polar residues" evidence="1">
    <location>
        <begin position="257"/>
        <end position="270"/>
    </location>
</feature>
<feature type="region of interest" description="Disordered" evidence="1">
    <location>
        <begin position="235"/>
        <end position="276"/>
    </location>
</feature>
<dbReference type="EMBL" id="PP856724">
    <property type="protein sequence ID" value="XCH40803.1"/>
    <property type="molecule type" value="Genomic_DNA"/>
</dbReference>
<accession>A0AAU8GH43</accession>
<organism evidence="3">
    <name type="scientific">Salmonella phage vB_SEnST11_KE25</name>
    <dbReference type="NCBI Taxonomy" id="3161176"/>
    <lineage>
        <taxon>Viruses</taxon>
        <taxon>Duplodnaviria</taxon>
        <taxon>Heunggongvirae</taxon>
        <taxon>Uroviricota</taxon>
        <taxon>Caudoviricetes</taxon>
        <taxon>Rosemountvirus</taxon>
    </lineage>
</organism>
<reference evidence="3" key="1">
    <citation type="submission" date="2024-05" db="EMBL/GenBank/DDBJ databases">
        <authorList>
            <person name="Mugo M.M."/>
            <person name="Musyoki A.M."/>
            <person name="Makumi A.M."/>
            <person name="Mutai I."/>
            <person name="Drechsel O."/>
            <person name="Kering K.K."/>
            <person name="Muturi P."/>
            <person name="Mbae C.K."/>
            <person name="Kariuki S.M."/>
        </authorList>
    </citation>
    <scope>NUCLEOTIDE SEQUENCE</scope>
</reference>
<evidence type="ECO:0000259" key="2">
    <source>
        <dbReference type="Pfam" id="PF21821"/>
    </source>
</evidence>
<feature type="compositionally biased region" description="Polar residues" evidence="1">
    <location>
        <begin position="235"/>
        <end position="248"/>
    </location>
</feature>
<gene>
    <name evidence="3" type="ORF">TCZZUYSU_CDS0032</name>
</gene>
<feature type="domain" description="Dit-like phage tail protein N-terminal" evidence="2">
    <location>
        <begin position="41"/>
        <end position="231"/>
    </location>
</feature>
<dbReference type="InterPro" id="IPR048494">
    <property type="entry name" value="Dit-like_N"/>
</dbReference>
<evidence type="ECO:0000313" key="3">
    <source>
        <dbReference type="EMBL" id="XCH40803.1"/>
    </source>
</evidence>
<sequence>MSDILAGALDTAQGYYDDAKNRLFGDGTTTLRFRNCGGVVLDAVTSEDHESELTIADNTLETGAKASDHAALEPKVISVTGTVVGYDNTSVQEDFISDITGLRSTDFLDSLGLPSAMSTVIDKTRDMVVNKLATFIDWGALDAAISSSLVPWLPDFSIAEELKTSDNMRIEQMYRNFLDFQKNVVFCTVDTGIFQYENMLLQSVRVRQQKDGSAEFTLRFREVIEVPITVTNAVASKSTGRPGNNGTKKSGRAASQGDATKNKNINNATSVKDKKVNDNRGVGVTLGDMLGVNLRGFFG</sequence>
<dbReference type="Pfam" id="PF21821">
    <property type="entry name" value="Dit_like"/>
    <property type="match status" value="1"/>
</dbReference>